<dbReference type="Proteomes" id="UP000663868">
    <property type="component" value="Unassembled WGS sequence"/>
</dbReference>
<sequence>GAIEISRLIRSNQHIRSIDLTFNGISQKGLIQLKDALKQNQTLTTLKILQFGQVLNELTKEEINTKIEQNKIEWGKQILNNDPNYTNRPPTKSECLKKGQQLNDEINFPEHVMEIISYYRTH</sequence>
<accession>A0A820G2Y4</accession>
<evidence type="ECO:0008006" key="3">
    <source>
        <dbReference type="Google" id="ProtNLM"/>
    </source>
</evidence>
<dbReference type="InterPro" id="IPR032675">
    <property type="entry name" value="LRR_dom_sf"/>
</dbReference>
<name>A0A820G2Y4_9BILA</name>
<dbReference type="SUPFAM" id="SSF52047">
    <property type="entry name" value="RNI-like"/>
    <property type="match status" value="1"/>
</dbReference>
<evidence type="ECO:0000313" key="2">
    <source>
        <dbReference type="Proteomes" id="UP000663868"/>
    </source>
</evidence>
<gene>
    <name evidence="1" type="ORF">KXQ929_LOCUS43990</name>
</gene>
<comment type="caution">
    <text evidence="1">The sequence shown here is derived from an EMBL/GenBank/DDBJ whole genome shotgun (WGS) entry which is preliminary data.</text>
</comment>
<reference evidence="1" key="1">
    <citation type="submission" date="2021-02" db="EMBL/GenBank/DDBJ databases">
        <authorList>
            <person name="Nowell W R."/>
        </authorList>
    </citation>
    <scope>NUCLEOTIDE SEQUENCE</scope>
</reference>
<proteinExistence type="predicted"/>
<dbReference type="Gene3D" id="3.80.10.10">
    <property type="entry name" value="Ribonuclease Inhibitor"/>
    <property type="match status" value="1"/>
</dbReference>
<dbReference type="EMBL" id="CAJOBB010012196">
    <property type="protein sequence ID" value="CAF4272874.1"/>
    <property type="molecule type" value="Genomic_DNA"/>
</dbReference>
<dbReference type="Pfam" id="PF13516">
    <property type="entry name" value="LRR_6"/>
    <property type="match status" value="1"/>
</dbReference>
<protein>
    <recommendedName>
        <fullName evidence="3">Tropomodulin</fullName>
    </recommendedName>
</protein>
<dbReference type="AlphaFoldDB" id="A0A820G2Y4"/>
<feature type="non-terminal residue" evidence="1">
    <location>
        <position position="1"/>
    </location>
</feature>
<organism evidence="1 2">
    <name type="scientific">Adineta steineri</name>
    <dbReference type="NCBI Taxonomy" id="433720"/>
    <lineage>
        <taxon>Eukaryota</taxon>
        <taxon>Metazoa</taxon>
        <taxon>Spiralia</taxon>
        <taxon>Gnathifera</taxon>
        <taxon>Rotifera</taxon>
        <taxon>Eurotatoria</taxon>
        <taxon>Bdelloidea</taxon>
        <taxon>Adinetida</taxon>
        <taxon>Adinetidae</taxon>
        <taxon>Adineta</taxon>
    </lineage>
</organism>
<dbReference type="InterPro" id="IPR001611">
    <property type="entry name" value="Leu-rich_rpt"/>
</dbReference>
<evidence type="ECO:0000313" key="1">
    <source>
        <dbReference type="EMBL" id="CAF4272874.1"/>
    </source>
</evidence>